<dbReference type="Proteomes" id="UP000765509">
    <property type="component" value="Unassembled WGS sequence"/>
</dbReference>
<feature type="compositionally biased region" description="Basic and acidic residues" evidence="1">
    <location>
        <begin position="43"/>
        <end position="55"/>
    </location>
</feature>
<comment type="caution">
    <text evidence="2">The sequence shown here is derived from an EMBL/GenBank/DDBJ whole genome shotgun (WGS) entry which is preliminary data.</text>
</comment>
<dbReference type="AlphaFoldDB" id="A0A9Q3CRR2"/>
<feature type="region of interest" description="Disordered" evidence="1">
    <location>
        <begin position="1"/>
        <end position="68"/>
    </location>
</feature>
<organism evidence="2 3">
    <name type="scientific">Austropuccinia psidii MF-1</name>
    <dbReference type="NCBI Taxonomy" id="1389203"/>
    <lineage>
        <taxon>Eukaryota</taxon>
        <taxon>Fungi</taxon>
        <taxon>Dikarya</taxon>
        <taxon>Basidiomycota</taxon>
        <taxon>Pucciniomycotina</taxon>
        <taxon>Pucciniomycetes</taxon>
        <taxon>Pucciniales</taxon>
        <taxon>Sphaerophragmiaceae</taxon>
        <taxon>Austropuccinia</taxon>
    </lineage>
</organism>
<dbReference type="EMBL" id="AVOT02009781">
    <property type="protein sequence ID" value="MBW0488823.1"/>
    <property type="molecule type" value="Genomic_DNA"/>
</dbReference>
<reference evidence="2" key="1">
    <citation type="submission" date="2021-03" db="EMBL/GenBank/DDBJ databases">
        <title>Draft genome sequence of rust myrtle Austropuccinia psidii MF-1, a brazilian biotype.</title>
        <authorList>
            <person name="Quecine M.C."/>
            <person name="Pachon D.M.R."/>
            <person name="Bonatelli M.L."/>
            <person name="Correr F.H."/>
            <person name="Franceschini L.M."/>
            <person name="Leite T.F."/>
            <person name="Margarido G.R.A."/>
            <person name="Almeida C.A."/>
            <person name="Ferrarezi J.A."/>
            <person name="Labate C.A."/>
        </authorList>
    </citation>
    <scope>NUCLEOTIDE SEQUENCE</scope>
    <source>
        <strain evidence="2">MF-1</strain>
    </source>
</reference>
<name>A0A9Q3CRR2_9BASI</name>
<keyword evidence="3" id="KW-1185">Reference proteome</keyword>
<evidence type="ECO:0000256" key="1">
    <source>
        <dbReference type="SAM" id="MobiDB-lite"/>
    </source>
</evidence>
<feature type="compositionally biased region" description="Pro residues" evidence="1">
    <location>
        <begin position="95"/>
        <end position="105"/>
    </location>
</feature>
<accession>A0A9Q3CRR2</accession>
<evidence type="ECO:0000313" key="2">
    <source>
        <dbReference type="EMBL" id="MBW0488823.1"/>
    </source>
</evidence>
<evidence type="ECO:0000313" key="3">
    <source>
        <dbReference type="Proteomes" id="UP000765509"/>
    </source>
</evidence>
<sequence>MPCKQTLRQPTPGPSHTKWSEDLFHEPFQPNEPPIPGPSQSSKPHEEAATHEPKPEVAPMQSMEDPFTCCATPPSVIIIDNMPVRSPPSLQSFPAPSPSPLVPPP</sequence>
<feature type="region of interest" description="Disordered" evidence="1">
    <location>
        <begin position="82"/>
        <end position="105"/>
    </location>
</feature>
<proteinExistence type="predicted"/>
<protein>
    <submittedName>
        <fullName evidence="2">Uncharacterized protein</fullName>
    </submittedName>
</protein>
<gene>
    <name evidence="2" type="ORF">O181_028538</name>
</gene>